<comment type="caution">
    <text evidence="7">The sequence shown here is derived from an EMBL/GenBank/DDBJ whole genome shotgun (WGS) entry which is preliminary data.</text>
</comment>
<accession>A0ABV7EX21</accession>
<evidence type="ECO:0000256" key="6">
    <source>
        <dbReference type="RuleBase" id="RU004379"/>
    </source>
</evidence>
<comment type="subcellular location">
    <subcellularLocation>
        <location evidence="1">Cell membrane</location>
        <topology evidence="1">Multi-pass membrane protein</topology>
    </subcellularLocation>
</comment>
<keyword evidence="2" id="KW-1003">Cell membrane</keyword>
<feature type="transmembrane region" description="Helical" evidence="6">
    <location>
        <begin position="103"/>
        <end position="122"/>
    </location>
</feature>
<evidence type="ECO:0000313" key="7">
    <source>
        <dbReference type="EMBL" id="MFC3107332.1"/>
    </source>
</evidence>
<organism evidence="7 8">
    <name type="scientific">Undibacterium arcticum</name>
    <dbReference type="NCBI Taxonomy" id="1762892"/>
    <lineage>
        <taxon>Bacteria</taxon>
        <taxon>Pseudomonadati</taxon>
        <taxon>Pseudomonadota</taxon>
        <taxon>Betaproteobacteria</taxon>
        <taxon>Burkholderiales</taxon>
        <taxon>Oxalobacteraceae</taxon>
        <taxon>Undibacterium</taxon>
    </lineage>
</organism>
<dbReference type="Proteomes" id="UP001595530">
    <property type="component" value="Unassembled WGS sequence"/>
</dbReference>
<keyword evidence="3 6" id="KW-0812">Transmembrane</keyword>
<dbReference type="PANTHER" id="PTHR23291:SF115">
    <property type="entry name" value="MODULATOR OF FTSH PROTEASE YCCA"/>
    <property type="match status" value="1"/>
</dbReference>
<reference evidence="8" key="1">
    <citation type="journal article" date="2019" name="Int. J. Syst. Evol. Microbiol.">
        <title>The Global Catalogue of Microorganisms (GCM) 10K type strain sequencing project: providing services to taxonomists for standard genome sequencing and annotation.</title>
        <authorList>
            <consortium name="The Broad Institute Genomics Platform"/>
            <consortium name="The Broad Institute Genome Sequencing Center for Infectious Disease"/>
            <person name="Wu L."/>
            <person name="Ma J."/>
        </authorList>
    </citation>
    <scope>NUCLEOTIDE SEQUENCE [LARGE SCALE GENOMIC DNA]</scope>
    <source>
        <strain evidence="8">KCTC 42986</strain>
    </source>
</reference>
<feature type="transmembrane region" description="Helical" evidence="6">
    <location>
        <begin position="158"/>
        <end position="176"/>
    </location>
</feature>
<sequence length="216" mass="22873">MIDTTFGSGAVATRTTVLQNTYRLLSLTLIWSALTAYLGMLFPVGGLGMLGIMVLAIGLLFATRAYSNSGAGVLLVFGFTGLMGFSLGPTMNHYLSLPHGSEIVGTALLATGAAFFGLSAYVQVTKKDFAFLGGFLMVALIGLLVVSLVGMFFPTPALSLGLAYVSVLIFGGYILYDTSNIIAGRQTNYIMATISLYLDILNMFLAMLRIVTGSRD</sequence>
<protein>
    <submittedName>
        <fullName evidence="7">Bax inhibitor-1 family protein</fullName>
    </submittedName>
</protein>
<proteinExistence type="inferred from homology"/>
<keyword evidence="5 6" id="KW-0472">Membrane</keyword>
<feature type="transmembrane region" description="Helical" evidence="6">
    <location>
        <begin position="188"/>
        <end position="211"/>
    </location>
</feature>
<keyword evidence="8" id="KW-1185">Reference proteome</keyword>
<evidence type="ECO:0000256" key="4">
    <source>
        <dbReference type="ARBA" id="ARBA00022989"/>
    </source>
</evidence>
<dbReference type="Pfam" id="PF01027">
    <property type="entry name" value="Bax1-I"/>
    <property type="match status" value="1"/>
</dbReference>
<evidence type="ECO:0000313" key="8">
    <source>
        <dbReference type="Proteomes" id="UP001595530"/>
    </source>
</evidence>
<keyword evidence="4 6" id="KW-1133">Transmembrane helix</keyword>
<name>A0ABV7EX21_9BURK</name>
<dbReference type="PANTHER" id="PTHR23291">
    <property type="entry name" value="BAX INHIBITOR-RELATED"/>
    <property type="match status" value="1"/>
</dbReference>
<feature type="transmembrane region" description="Helical" evidence="6">
    <location>
        <begin position="73"/>
        <end position="91"/>
    </location>
</feature>
<feature type="transmembrane region" description="Helical" evidence="6">
    <location>
        <begin position="129"/>
        <end position="152"/>
    </location>
</feature>
<evidence type="ECO:0000256" key="1">
    <source>
        <dbReference type="ARBA" id="ARBA00004651"/>
    </source>
</evidence>
<feature type="transmembrane region" description="Helical" evidence="6">
    <location>
        <begin position="29"/>
        <end position="61"/>
    </location>
</feature>
<evidence type="ECO:0000256" key="2">
    <source>
        <dbReference type="ARBA" id="ARBA00022475"/>
    </source>
</evidence>
<dbReference type="RefSeq" id="WP_390331008.1">
    <property type="nucleotide sequence ID" value="NZ_JBHRTP010000011.1"/>
</dbReference>
<dbReference type="EMBL" id="JBHRTP010000011">
    <property type="protein sequence ID" value="MFC3107332.1"/>
    <property type="molecule type" value="Genomic_DNA"/>
</dbReference>
<gene>
    <name evidence="7" type="ORF">ACFOFO_05055</name>
</gene>
<evidence type="ECO:0000256" key="5">
    <source>
        <dbReference type="ARBA" id="ARBA00023136"/>
    </source>
</evidence>
<comment type="similarity">
    <text evidence="6">Belongs to the BI1 family.</text>
</comment>
<evidence type="ECO:0000256" key="3">
    <source>
        <dbReference type="ARBA" id="ARBA00022692"/>
    </source>
</evidence>
<dbReference type="InterPro" id="IPR006214">
    <property type="entry name" value="Bax_inhibitor_1-related"/>
</dbReference>